<reference evidence="1 2" key="2">
    <citation type="submission" date="2017-10" db="EMBL/GenBank/DDBJ databases">
        <title>Extensive intraspecific genome diversity in a model arbuscular mycorrhizal fungus.</title>
        <authorList>
            <person name="Chen E.C.H."/>
            <person name="Morin E."/>
            <person name="Baudet D."/>
            <person name="Noel J."/>
            <person name="Ndikumana S."/>
            <person name="Charron P."/>
            <person name="St-Onge C."/>
            <person name="Giorgi J."/>
            <person name="Grigoriev I.V."/>
            <person name="Roux C."/>
            <person name="Martin F.M."/>
            <person name="Corradi N."/>
        </authorList>
    </citation>
    <scope>NUCLEOTIDE SEQUENCE [LARGE SCALE GENOMIC DNA]</scope>
    <source>
        <strain evidence="1 2">C2</strain>
    </source>
</reference>
<accession>A0A2N1NJ27</accession>
<dbReference type="VEuPathDB" id="FungiDB:RhiirA1_464484"/>
<dbReference type="Proteomes" id="UP000233469">
    <property type="component" value="Unassembled WGS sequence"/>
</dbReference>
<dbReference type="VEuPathDB" id="FungiDB:FUN_000264"/>
<dbReference type="AlphaFoldDB" id="A0A2N1NJ27"/>
<proteinExistence type="predicted"/>
<dbReference type="VEuPathDB" id="FungiDB:RhiirFUN_001602"/>
<name>A0A2N1NJ27_9GLOM</name>
<comment type="caution">
    <text evidence="1">The sequence shown here is derived from an EMBL/GenBank/DDBJ whole genome shotgun (WGS) entry which is preliminary data.</text>
</comment>
<organism evidence="1 2">
    <name type="scientific">Rhizophagus irregularis</name>
    <dbReference type="NCBI Taxonomy" id="588596"/>
    <lineage>
        <taxon>Eukaryota</taxon>
        <taxon>Fungi</taxon>
        <taxon>Fungi incertae sedis</taxon>
        <taxon>Mucoromycota</taxon>
        <taxon>Glomeromycotina</taxon>
        <taxon>Glomeromycetes</taxon>
        <taxon>Glomerales</taxon>
        <taxon>Glomeraceae</taxon>
        <taxon>Rhizophagus</taxon>
    </lineage>
</organism>
<evidence type="ECO:0000313" key="2">
    <source>
        <dbReference type="Proteomes" id="UP000233469"/>
    </source>
</evidence>
<dbReference type="VEuPathDB" id="FungiDB:RhiirA1_462583"/>
<protein>
    <submittedName>
        <fullName evidence="1">Uncharacterized protein</fullName>
    </submittedName>
</protein>
<sequence>MKRSWGFLIPKYYNYGFENFYATVIQRAYRNYKKRPESLAKRIWEAVRNDGTPNEKKLLGITPRDTYPARPSWPTRDDEWISEKKWQLSLRLAKVIYGIAFKKLYQRGYIIVRANLVAKIKELLVYDSLDALCGVSVVYLTIEENVLLPYNKVRELVDWAVNSSLMKIDDLERKTKVLEIFTAEPDASLYDSIKKNLESIESDLTWRDPEASTVLSDESPLVQNLKTRQKRHFLEPRERMKCELPREIISKCEEFTNNFRRGTLLIILAISYMTKRGKRLVLIWKKERNGYLVYSFTTSESRSKQSEGTYVTDVIVPLLRATLGDLPSGHICLSTAERQSLASKARKMLGRIKNIWGRNLTLWPTSNQFGIVGIQVAGTTIYLNVLMNDASGIPRYFHLDHADIPLDSNSPKRVKSLVRLLLTLRNILIVNKSLLARALEQAISNPPRNVHSSPTVSTPPYNN</sequence>
<dbReference type="EMBL" id="LLXL01000343">
    <property type="protein sequence ID" value="PKK73851.1"/>
    <property type="molecule type" value="Genomic_DNA"/>
</dbReference>
<evidence type="ECO:0000313" key="1">
    <source>
        <dbReference type="EMBL" id="PKK73851.1"/>
    </source>
</evidence>
<reference evidence="1 2" key="1">
    <citation type="submission" date="2016-04" db="EMBL/GenBank/DDBJ databases">
        <title>Genome analyses suggest a sexual origin of heterokaryosis in a supposedly ancient asexual fungus.</title>
        <authorList>
            <person name="Ropars J."/>
            <person name="Sedzielewska K."/>
            <person name="Noel J."/>
            <person name="Charron P."/>
            <person name="Farinelli L."/>
            <person name="Marton T."/>
            <person name="Kruger M."/>
            <person name="Pelin A."/>
            <person name="Brachmann A."/>
            <person name="Corradi N."/>
        </authorList>
    </citation>
    <scope>NUCLEOTIDE SEQUENCE [LARGE SCALE GENOMIC DNA]</scope>
    <source>
        <strain evidence="1 2">C2</strain>
    </source>
</reference>
<gene>
    <name evidence="1" type="ORF">RhiirC2_709345</name>
</gene>